<keyword evidence="3" id="KW-1185">Reference proteome</keyword>
<reference evidence="2 3" key="1">
    <citation type="journal article" date="2021" name="bioRxiv">
        <title>Chromosome-scale and haplotype-resolved genome assembly of a tetraploid potato cultivar.</title>
        <authorList>
            <person name="Sun H."/>
            <person name="Jiao W.-B."/>
            <person name="Krause K."/>
            <person name="Campoy J.A."/>
            <person name="Goel M."/>
            <person name="Folz-Donahue K."/>
            <person name="Kukat C."/>
            <person name="Huettel B."/>
            <person name="Schneeberger K."/>
        </authorList>
    </citation>
    <scope>NUCLEOTIDE SEQUENCE [LARGE SCALE GENOMIC DNA]</scope>
    <source>
        <strain evidence="2">SolTubOtavaFocal</strain>
        <tissue evidence="2">Leaves</tissue>
    </source>
</reference>
<comment type="caution">
    <text evidence="2">The sequence shown here is derived from an EMBL/GenBank/DDBJ whole genome shotgun (WGS) entry which is preliminary data.</text>
</comment>
<dbReference type="PANTHER" id="PTHR11439:SF503">
    <property type="entry name" value="CYSTEINE-RICH RLK (RECEPTOR-LIKE PROTEIN KINASE) 8"/>
    <property type="match status" value="1"/>
</dbReference>
<dbReference type="EMBL" id="JAIVGD010000010">
    <property type="protein sequence ID" value="KAH0772386.1"/>
    <property type="molecule type" value="Genomic_DNA"/>
</dbReference>
<evidence type="ECO:0000313" key="2">
    <source>
        <dbReference type="EMBL" id="KAH0772386.1"/>
    </source>
</evidence>
<organism evidence="2 3">
    <name type="scientific">Solanum tuberosum</name>
    <name type="common">Potato</name>
    <dbReference type="NCBI Taxonomy" id="4113"/>
    <lineage>
        <taxon>Eukaryota</taxon>
        <taxon>Viridiplantae</taxon>
        <taxon>Streptophyta</taxon>
        <taxon>Embryophyta</taxon>
        <taxon>Tracheophyta</taxon>
        <taxon>Spermatophyta</taxon>
        <taxon>Magnoliopsida</taxon>
        <taxon>eudicotyledons</taxon>
        <taxon>Gunneridae</taxon>
        <taxon>Pentapetalae</taxon>
        <taxon>asterids</taxon>
        <taxon>lamiids</taxon>
        <taxon>Solanales</taxon>
        <taxon>Solanaceae</taxon>
        <taxon>Solanoideae</taxon>
        <taxon>Solaneae</taxon>
        <taxon>Solanum</taxon>
    </lineage>
</organism>
<gene>
    <name evidence="2" type="ORF">KY290_012557</name>
</gene>
<dbReference type="SUPFAM" id="SSF56672">
    <property type="entry name" value="DNA/RNA polymerases"/>
    <property type="match status" value="1"/>
</dbReference>
<dbReference type="Proteomes" id="UP000826656">
    <property type="component" value="Unassembled WGS sequence"/>
</dbReference>
<evidence type="ECO:0000313" key="3">
    <source>
        <dbReference type="Proteomes" id="UP000826656"/>
    </source>
</evidence>
<dbReference type="PANTHER" id="PTHR11439">
    <property type="entry name" value="GAG-POL-RELATED RETROTRANSPOSON"/>
    <property type="match status" value="1"/>
</dbReference>
<evidence type="ECO:0000259" key="1">
    <source>
        <dbReference type="Pfam" id="PF07727"/>
    </source>
</evidence>
<feature type="domain" description="Reverse transcriptase Ty1/copia-type" evidence="1">
    <location>
        <begin position="75"/>
        <end position="147"/>
    </location>
</feature>
<proteinExistence type="predicted"/>
<protein>
    <recommendedName>
        <fullName evidence="1">Reverse transcriptase Ty1/copia-type domain-containing protein</fullName>
    </recommendedName>
</protein>
<accession>A0ABQ7VV17</accession>
<dbReference type="InterPro" id="IPR013103">
    <property type="entry name" value="RVT_2"/>
</dbReference>
<dbReference type="Pfam" id="PF07727">
    <property type="entry name" value="RVT_2"/>
    <property type="match status" value="1"/>
</dbReference>
<dbReference type="InterPro" id="IPR043502">
    <property type="entry name" value="DNA/RNA_pol_sf"/>
</dbReference>
<sequence length="244" mass="28663">MIVATQEELTMIEKNDTWKLVERPLDIKEDIYTEQPEGFVAEGQEDKVYFLKKALYGLKHAPRAWYNRINYHLYDLVIGSNVVVIEELKKEMMKLFEMTDLREMAFFLGMEVKQIQDQIFIFQNKYAKEILRKFRMGDCKSMSTPMNQKEKLIKNDGVERVQEGSYRSLIGCLMYLTTTRPYILYVVSVLSRFLNSPSELHMQAAKRVLRYVKGTMDYGVKFSKCKNFKLQGFLTLIGVLLLKI</sequence>
<name>A0ABQ7VV17_SOLTU</name>